<evidence type="ECO:0000256" key="5">
    <source>
        <dbReference type="ARBA" id="ARBA00022842"/>
    </source>
</evidence>
<evidence type="ECO:0000256" key="2">
    <source>
        <dbReference type="ARBA" id="ARBA00009749"/>
    </source>
</evidence>
<dbReference type="InterPro" id="IPR000644">
    <property type="entry name" value="CBS_dom"/>
</dbReference>
<dbReference type="Gene3D" id="1.10.357.20">
    <property type="entry name" value="SLC41 divalent cation transporters, integral membrane domain"/>
    <property type="match status" value="1"/>
</dbReference>
<feature type="domain" description="CBS" evidence="10">
    <location>
        <begin position="212"/>
        <end position="267"/>
    </location>
</feature>
<feature type="transmembrane region" description="Helical" evidence="9">
    <location>
        <begin position="397"/>
        <end position="417"/>
    </location>
</feature>
<dbReference type="InterPro" id="IPR006668">
    <property type="entry name" value="Mg_transptr_MgtE_intracell_dom"/>
</dbReference>
<dbReference type="SUPFAM" id="SSF158791">
    <property type="entry name" value="MgtE N-terminal domain-like"/>
    <property type="match status" value="1"/>
</dbReference>
<dbReference type="SUPFAM" id="SSF54631">
    <property type="entry name" value="CBS-domain pair"/>
    <property type="match status" value="1"/>
</dbReference>
<evidence type="ECO:0000256" key="4">
    <source>
        <dbReference type="ARBA" id="ARBA00022692"/>
    </source>
</evidence>
<gene>
    <name evidence="11" type="primary">mgtE</name>
    <name evidence="11" type="ORF">GP2_013_01040</name>
</gene>
<evidence type="ECO:0000256" key="1">
    <source>
        <dbReference type="ARBA" id="ARBA00004141"/>
    </source>
</evidence>
<dbReference type="PANTHER" id="PTHR43773">
    <property type="entry name" value="MAGNESIUM TRANSPORTER MGTE"/>
    <property type="match status" value="1"/>
</dbReference>
<comment type="function">
    <text evidence="9">Acts as a magnesium transporter.</text>
</comment>
<name>A0ABQ0IJE6_9ACTN</name>
<feature type="transmembrane region" description="Helical" evidence="9">
    <location>
        <begin position="295"/>
        <end position="315"/>
    </location>
</feature>
<dbReference type="Proteomes" id="UP000035021">
    <property type="component" value="Unassembled WGS sequence"/>
</dbReference>
<dbReference type="SUPFAM" id="SSF161093">
    <property type="entry name" value="MgtE membrane domain-like"/>
    <property type="match status" value="1"/>
</dbReference>
<comment type="similarity">
    <text evidence="2 9">Belongs to the SLC41A transporter family.</text>
</comment>
<evidence type="ECO:0000256" key="8">
    <source>
        <dbReference type="PROSITE-ProRule" id="PRU00703"/>
    </source>
</evidence>
<evidence type="ECO:0000256" key="6">
    <source>
        <dbReference type="ARBA" id="ARBA00022989"/>
    </source>
</evidence>
<dbReference type="NCBIfam" id="TIGR00400">
    <property type="entry name" value="mgtE"/>
    <property type="match status" value="1"/>
</dbReference>
<keyword evidence="9" id="KW-0479">Metal-binding</keyword>
<dbReference type="Pfam" id="PF01769">
    <property type="entry name" value="MgtE"/>
    <property type="match status" value="1"/>
</dbReference>
<feature type="transmembrane region" description="Helical" evidence="9">
    <location>
        <begin position="429"/>
        <end position="451"/>
    </location>
</feature>
<comment type="subunit">
    <text evidence="9">Homodimer.</text>
</comment>
<evidence type="ECO:0000313" key="11">
    <source>
        <dbReference type="EMBL" id="GAC83627.1"/>
    </source>
</evidence>
<protein>
    <recommendedName>
        <fullName evidence="9">Magnesium transporter MgtE</fullName>
    </recommendedName>
</protein>
<comment type="subcellular location">
    <subcellularLocation>
        <location evidence="9">Cell membrane</location>
        <topology evidence="9">Multi-pass membrane protein</topology>
    </subcellularLocation>
    <subcellularLocation>
        <location evidence="1">Membrane</location>
        <topology evidence="1">Multi-pass membrane protein</topology>
    </subcellularLocation>
</comment>
<keyword evidence="6 9" id="KW-1133">Transmembrane helix</keyword>
<comment type="caution">
    <text evidence="11">The sequence shown here is derived from an EMBL/GenBank/DDBJ whole genome shotgun (WGS) entry which is preliminary data.</text>
</comment>
<accession>A0ABQ0IJE6</accession>
<feature type="transmembrane region" description="Helical" evidence="9">
    <location>
        <begin position="371"/>
        <end position="391"/>
    </location>
</feature>
<keyword evidence="9" id="KW-1003">Cell membrane</keyword>
<dbReference type="SMART" id="SM00116">
    <property type="entry name" value="CBS"/>
    <property type="match status" value="2"/>
</dbReference>
<reference evidence="11 12" key="1">
    <citation type="submission" date="2013-02" db="EMBL/GenBank/DDBJ databases">
        <title>Whole genome shotgun sequence of Gordonia paraffinivorans NBRC 108238.</title>
        <authorList>
            <person name="Isaki-Nakamura S."/>
            <person name="Hosoyama A."/>
            <person name="Tsuchikane K."/>
            <person name="Ando Y."/>
            <person name="Baba S."/>
            <person name="Ohji S."/>
            <person name="Hamada M."/>
            <person name="Tamura T."/>
            <person name="Yamazoe A."/>
            <person name="Yamazaki S."/>
            <person name="Fujita N."/>
        </authorList>
    </citation>
    <scope>NUCLEOTIDE SEQUENCE [LARGE SCALE GENOMIC DNA]</scope>
    <source>
        <strain evidence="11 12">NBRC 108238</strain>
    </source>
</reference>
<keyword evidence="5 9" id="KW-0460">Magnesium</keyword>
<dbReference type="InterPro" id="IPR038076">
    <property type="entry name" value="MgtE_N_sf"/>
</dbReference>
<dbReference type="EMBL" id="BAOQ01000013">
    <property type="protein sequence ID" value="GAC83627.1"/>
    <property type="molecule type" value="Genomic_DNA"/>
</dbReference>
<keyword evidence="3 9" id="KW-0813">Transport</keyword>
<dbReference type="Gene3D" id="1.25.60.10">
    <property type="entry name" value="MgtE N-terminal domain-like"/>
    <property type="match status" value="1"/>
</dbReference>
<comment type="caution">
    <text evidence="9">Lacks conserved residue(s) required for the propagation of feature annotation.</text>
</comment>
<dbReference type="CDD" id="cd04606">
    <property type="entry name" value="CBS_pair_Mg_transporter"/>
    <property type="match status" value="1"/>
</dbReference>
<evidence type="ECO:0000259" key="10">
    <source>
        <dbReference type="PROSITE" id="PS51371"/>
    </source>
</evidence>
<dbReference type="Pfam" id="PF00571">
    <property type="entry name" value="CBS"/>
    <property type="match status" value="2"/>
</dbReference>
<evidence type="ECO:0000256" key="7">
    <source>
        <dbReference type="ARBA" id="ARBA00023136"/>
    </source>
</evidence>
<evidence type="ECO:0000313" key="12">
    <source>
        <dbReference type="Proteomes" id="UP000035021"/>
    </source>
</evidence>
<dbReference type="PROSITE" id="PS51371">
    <property type="entry name" value="CBS"/>
    <property type="match status" value="2"/>
</dbReference>
<evidence type="ECO:0000256" key="3">
    <source>
        <dbReference type="ARBA" id="ARBA00022448"/>
    </source>
</evidence>
<dbReference type="InterPro" id="IPR046342">
    <property type="entry name" value="CBS_dom_sf"/>
</dbReference>
<keyword evidence="8" id="KW-0129">CBS domain</keyword>
<dbReference type="Gene3D" id="3.10.580.10">
    <property type="entry name" value="CBS-domain"/>
    <property type="match status" value="1"/>
</dbReference>
<sequence length="458" mass="48555">MTVTPAATVDTVTYATIEPNELDELISDGDLGVAASALSALPPGEIAALLDRLPHKPRGVAFRLLPKDLAVEVFDDLSPNSQHRLIEDLGTVEVAAAFDNLDPDDRAELLDELPAGVARALVQQLTPEERDATAVVLGYPRGSVGRRMSPEVVHARRDESASAALARVKERGHAAETIYTVPVIDDSRVLCGVVSLRDLLLADPDEPIAAMMSKPMYAVVDDHAEATAQRCLDRGILAMPVVDRDHRLVGVLTIDDAVAVVEQARDTDEARAGAREPLREPYLYASILSITRARIVWLFILAVSAILTVNVLEIFEGTLEQKVALALFIPLLTGIGGNTGSQAATTVTRALATDDVATRDVLRVAVKEMRVGLTMGSLLGVVGFGVAALVYEMSIGAVIGLTIVSICTMAATVGGVMPLVAKALHVDPAVFSTPFISTFCDATGLIIYFSIAKAVLGI</sequence>
<dbReference type="Pfam" id="PF03448">
    <property type="entry name" value="MgtE_N"/>
    <property type="match status" value="1"/>
</dbReference>
<dbReference type="InterPro" id="IPR036739">
    <property type="entry name" value="SLC41_membr_dom_sf"/>
</dbReference>
<keyword evidence="7 9" id="KW-0472">Membrane</keyword>
<keyword evidence="12" id="KW-1185">Reference proteome</keyword>
<proteinExistence type="inferred from homology"/>
<feature type="domain" description="CBS" evidence="10">
    <location>
        <begin position="148"/>
        <end position="211"/>
    </location>
</feature>
<organism evidence="11 12">
    <name type="scientific">Gordonia paraffinivorans NBRC 108238</name>
    <dbReference type="NCBI Taxonomy" id="1223543"/>
    <lineage>
        <taxon>Bacteria</taxon>
        <taxon>Bacillati</taxon>
        <taxon>Actinomycetota</taxon>
        <taxon>Actinomycetes</taxon>
        <taxon>Mycobacteriales</taxon>
        <taxon>Gordoniaceae</taxon>
        <taxon>Gordonia</taxon>
    </lineage>
</organism>
<evidence type="ECO:0000256" key="9">
    <source>
        <dbReference type="RuleBase" id="RU362011"/>
    </source>
</evidence>
<keyword evidence="4 9" id="KW-0812">Transmembrane</keyword>
<dbReference type="SMART" id="SM00924">
    <property type="entry name" value="MgtE_N"/>
    <property type="match status" value="1"/>
</dbReference>
<dbReference type="InterPro" id="IPR006669">
    <property type="entry name" value="MgtE_transporter"/>
</dbReference>
<dbReference type="InterPro" id="IPR006667">
    <property type="entry name" value="SLC41_membr_dom"/>
</dbReference>
<dbReference type="PANTHER" id="PTHR43773:SF1">
    <property type="entry name" value="MAGNESIUM TRANSPORTER MGTE"/>
    <property type="match status" value="1"/>
</dbReference>